<dbReference type="SUPFAM" id="SSF50978">
    <property type="entry name" value="WD40 repeat-like"/>
    <property type="match status" value="1"/>
</dbReference>
<evidence type="ECO:0000313" key="9">
    <source>
        <dbReference type="RefSeq" id="XP_028996591.1"/>
    </source>
</evidence>
<keyword evidence="8" id="KW-1185">Reference proteome</keyword>
<accession>A0A6P7LP25</accession>
<protein>
    <submittedName>
        <fullName evidence="9">General transcription factor 3C polypeptide 2 isoform X1</fullName>
    </submittedName>
</protein>
<dbReference type="RefSeq" id="XP_028996591.1">
    <property type="nucleotide sequence ID" value="XM_029140758.3"/>
</dbReference>
<reference evidence="9" key="1">
    <citation type="submission" date="2025-08" db="UniProtKB">
        <authorList>
            <consortium name="RefSeq"/>
        </authorList>
    </citation>
    <scope>IDENTIFICATION</scope>
</reference>
<gene>
    <name evidence="9" type="primary">gtf3c2</name>
</gene>
<feature type="compositionally biased region" description="Basic residues" evidence="7">
    <location>
        <begin position="278"/>
        <end position="287"/>
    </location>
</feature>
<evidence type="ECO:0000256" key="6">
    <source>
        <dbReference type="PROSITE-ProRule" id="PRU00221"/>
    </source>
</evidence>
<dbReference type="GO" id="GO:0005634">
    <property type="term" value="C:nucleus"/>
    <property type="evidence" value="ECO:0007669"/>
    <property type="project" value="UniProtKB-SubCell"/>
</dbReference>
<feature type="compositionally biased region" description="Low complexity" evidence="7">
    <location>
        <begin position="118"/>
        <end position="140"/>
    </location>
</feature>
<dbReference type="GO" id="GO:0000127">
    <property type="term" value="C:transcription factor TFIIIC complex"/>
    <property type="evidence" value="ECO:0007669"/>
    <property type="project" value="TreeGrafter"/>
</dbReference>
<dbReference type="PANTHER" id="PTHR15052:SF2">
    <property type="entry name" value="GENERAL TRANSCRIPTION FACTOR 3C POLYPEPTIDE 2"/>
    <property type="match status" value="1"/>
</dbReference>
<feature type="compositionally biased region" description="Polar residues" evidence="7">
    <location>
        <begin position="920"/>
        <end position="940"/>
    </location>
</feature>
<evidence type="ECO:0000256" key="5">
    <source>
        <dbReference type="ARBA" id="ARBA00023242"/>
    </source>
</evidence>
<evidence type="ECO:0000256" key="2">
    <source>
        <dbReference type="ARBA" id="ARBA00022574"/>
    </source>
</evidence>
<dbReference type="PROSITE" id="PS50294">
    <property type="entry name" value="WD_REPEATS_REGION"/>
    <property type="match status" value="1"/>
</dbReference>
<dbReference type="GO" id="GO:0006383">
    <property type="term" value="P:transcription by RNA polymerase III"/>
    <property type="evidence" value="ECO:0007669"/>
    <property type="project" value="TreeGrafter"/>
</dbReference>
<dbReference type="InterPro" id="IPR015943">
    <property type="entry name" value="WD40/YVTN_repeat-like_dom_sf"/>
</dbReference>
<name>A0A6P7LP25_BETSP</name>
<feature type="compositionally biased region" description="Basic and acidic residues" evidence="7">
    <location>
        <begin position="83"/>
        <end position="95"/>
    </location>
</feature>
<evidence type="ECO:0000256" key="1">
    <source>
        <dbReference type="ARBA" id="ARBA00004123"/>
    </source>
</evidence>
<comment type="subcellular location">
    <subcellularLocation>
        <location evidence="1">Nucleus</location>
    </subcellularLocation>
</comment>
<dbReference type="InterPro" id="IPR001680">
    <property type="entry name" value="WD40_rpt"/>
</dbReference>
<dbReference type="InterPro" id="IPR019775">
    <property type="entry name" value="WD40_repeat_CS"/>
</dbReference>
<proteinExistence type="predicted"/>
<dbReference type="AlphaFoldDB" id="A0A6P7LP25"/>
<dbReference type="PROSITE" id="PS00678">
    <property type="entry name" value="WD_REPEATS_1"/>
    <property type="match status" value="1"/>
</dbReference>
<dbReference type="SMART" id="SM00320">
    <property type="entry name" value="WD40"/>
    <property type="match status" value="3"/>
</dbReference>
<evidence type="ECO:0000313" key="8">
    <source>
        <dbReference type="Proteomes" id="UP000515150"/>
    </source>
</evidence>
<dbReference type="PROSITE" id="PS50082">
    <property type="entry name" value="WD_REPEATS_2"/>
    <property type="match status" value="1"/>
</dbReference>
<evidence type="ECO:0000256" key="4">
    <source>
        <dbReference type="ARBA" id="ARBA00023163"/>
    </source>
</evidence>
<dbReference type="GeneID" id="114849374"/>
<feature type="repeat" description="WD" evidence="6">
    <location>
        <begin position="612"/>
        <end position="647"/>
    </location>
</feature>
<dbReference type="OrthoDB" id="4703at2759"/>
<dbReference type="KEGG" id="bspl:114849374"/>
<feature type="compositionally biased region" description="Acidic residues" evidence="7">
    <location>
        <begin position="234"/>
        <end position="272"/>
    </location>
</feature>
<dbReference type="FunCoup" id="A0A6P7LP25">
    <property type="interactions" value="570"/>
</dbReference>
<keyword evidence="3" id="KW-0677">Repeat</keyword>
<feature type="compositionally biased region" description="Basic residues" evidence="7">
    <location>
        <begin position="108"/>
        <end position="117"/>
    </location>
</feature>
<dbReference type="InterPro" id="IPR036322">
    <property type="entry name" value="WD40_repeat_dom_sf"/>
</dbReference>
<dbReference type="CTD" id="2976"/>
<dbReference type="PANTHER" id="PTHR15052">
    <property type="entry name" value="RNA POLYMERASE III TRANSCRIPTION INITIATION FACTOR COMPLEX SUBUNIT"/>
    <property type="match status" value="1"/>
</dbReference>
<keyword evidence="4" id="KW-0804">Transcription</keyword>
<keyword evidence="5" id="KW-0539">Nucleus</keyword>
<sequence length="940" mass="104070">MEPLDSGPGQEPPPEQGSDLSPSSKGRQRKKNSKYLDYETDYSLDAEGLQQKHPSKSPRGEKASPKKTPSRGRKPASGSQRAASEKNDESDRTAPEPDGEPPEEPPKRTPRARKTSTRRTPAPKAPAAGGGAQQQNGTPPKGKCGRKQRNQGATAASEPPRGEERGQPPAEEEAAGGRPRRGAAKAALKYLHSLATEMFDSQPGAKSEVTGPAPKTPNRTKVTKGQKRKRPDFDSDAPDDEDFVPGRGEEEEEEEELDETEDEESAESSDVDSDVRRGGSRPARHSRSFNNFKGRIGFTINTMKVVWECMEATKKFRQERLSSWVFADWVPSTSAWARVPQREVDTYLPEEPRSAAFRVSREGLRKEETPLRRLDRFGSVPVHPERWDGLLFAGGPVWAMEWCPTPDGVAASQFIALSCHRGMDERHHVNRTYTGPGLVQLWDVGRLEYNARPQSQPSLAYALAQDKGFIWQLKWCPAGGWEPPTSARKAPLLPRLGLLAVATSSSVVTIYSLPHPAALNSSNSNSENSSQQLHIYKAKGLVTLKLGAFKAPRLERSGQVLCMDWLPEKPHDIIVIGFYDGTVGLWNLSTKSSLLRIREPDASLSLLPYRCLLAHEHAVRALAFCPASRHLLVTAGEDRYVKTWDLRRPYDPITVQKRYLTNEIYWPLNGPGIILAQDCAYAPKSQGVHYLDHLFNSFFVIPRSTTVWSLSYTDWMNSVVACDSFGEVIFAVLPQLNSFPPYAKRTLERRLPIYLSSVLPDDKPGDHETAGGAEHGAGKAQEGSVREDSDAPSDKGNKQVNGDDGDGDGAERTDPSQPSETYKEALRRCRLLQEDFDLQSFVGMEKRALWKRMKNTEIGVKLDTDKMTIAALHKVRFNPNMNCHVWVASGGQTGLVKLNCLRGMISSESKKIVGDGRTRVNAQQSTNEQEDAGQSVTDEL</sequence>
<feature type="region of interest" description="Disordered" evidence="7">
    <location>
        <begin position="762"/>
        <end position="823"/>
    </location>
</feature>
<feature type="region of interest" description="Disordered" evidence="7">
    <location>
        <begin position="1"/>
        <end position="288"/>
    </location>
</feature>
<dbReference type="Proteomes" id="UP000515150">
    <property type="component" value="Chromosome 24"/>
</dbReference>
<dbReference type="InterPro" id="IPR052416">
    <property type="entry name" value="GTF3C_component"/>
</dbReference>
<evidence type="ECO:0000256" key="7">
    <source>
        <dbReference type="SAM" id="MobiDB-lite"/>
    </source>
</evidence>
<organism evidence="8 9">
    <name type="scientific">Betta splendens</name>
    <name type="common">Siamese fighting fish</name>
    <dbReference type="NCBI Taxonomy" id="158456"/>
    <lineage>
        <taxon>Eukaryota</taxon>
        <taxon>Metazoa</taxon>
        <taxon>Chordata</taxon>
        <taxon>Craniata</taxon>
        <taxon>Vertebrata</taxon>
        <taxon>Euteleostomi</taxon>
        <taxon>Actinopterygii</taxon>
        <taxon>Neopterygii</taxon>
        <taxon>Teleostei</taxon>
        <taxon>Neoteleostei</taxon>
        <taxon>Acanthomorphata</taxon>
        <taxon>Anabantaria</taxon>
        <taxon>Anabantiformes</taxon>
        <taxon>Anabantoidei</taxon>
        <taxon>Osphronemidae</taxon>
        <taxon>Betta</taxon>
    </lineage>
</organism>
<dbReference type="InParanoid" id="A0A6P7LP25"/>
<dbReference type="Pfam" id="PF00400">
    <property type="entry name" value="WD40"/>
    <property type="match status" value="1"/>
</dbReference>
<feature type="compositionally biased region" description="Basic and acidic residues" evidence="7">
    <location>
        <begin position="784"/>
        <end position="797"/>
    </location>
</feature>
<feature type="region of interest" description="Disordered" evidence="7">
    <location>
        <begin position="915"/>
        <end position="940"/>
    </location>
</feature>
<feature type="compositionally biased region" description="Basic residues" evidence="7">
    <location>
        <begin position="221"/>
        <end position="230"/>
    </location>
</feature>
<evidence type="ECO:0000256" key="3">
    <source>
        <dbReference type="ARBA" id="ARBA00022737"/>
    </source>
</evidence>
<keyword evidence="2 6" id="KW-0853">WD repeat</keyword>
<dbReference type="Gene3D" id="2.130.10.10">
    <property type="entry name" value="YVTN repeat-like/Quinoprotein amine dehydrogenase"/>
    <property type="match status" value="1"/>
</dbReference>